<accession>A0A251TZL0</accession>
<evidence type="ECO:0000313" key="2">
    <source>
        <dbReference type="Proteomes" id="UP000215914"/>
    </source>
</evidence>
<dbReference type="InParanoid" id="A0A251TZL0"/>
<keyword evidence="2" id="KW-1185">Reference proteome</keyword>
<evidence type="ECO:0000313" key="1">
    <source>
        <dbReference type="EMBL" id="OTG16229.1"/>
    </source>
</evidence>
<organism evidence="1 2">
    <name type="scientific">Helianthus annuus</name>
    <name type="common">Common sunflower</name>
    <dbReference type="NCBI Taxonomy" id="4232"/>
    <lineage>
        <taxon>Eukaryota</taxon>
        <taxon>Viridiplantae</taxon>
        <taxon>Streptophyta</taxon>
        <taxon>Embryophyta</taxon>
        <taxon>Tracheophyta</taxon>
        <taxon>Spermatophyta</taxon>
        <taxon>Magnoliopsida</taxon>
        <taxon>eudicotyledons</taxon>
        <taxon>Gunneridae</taxon>
        <taxon>Pentapetalae</taxon>
        <taxon>asterids</taxon>
        <taxon>campanulids</taxon>
        <taxon>Asterales</taxon>
        <taxon>Asteraceae</taxon>
        <taxon>Asteroideae</taxon>
        <taxon>Heliantheae alliance</taxon>
        <taxon>Heliantheae</taxon>
        <taxon>Helianthus</taxon>
    </lineage>
</organism>
<dbReference type="EMBL" id="CM007898">
    <property type="protein sequence ID" value="OTG16229.1"/>
    <property type="molecule type" value="Genomic_DNA"/>
</dbReference>
<dbReference type="Proteomes" id="UP000215914">
    <property type="component" value="Chromosome 9"/>
</dbReference>
<reference evidence="2" key="1">
    <citation type="journal article" date="2017" name="Nature">
        <title>The sunflower genome provides insights into oil metabolism, flowering and Asterid evolution.</title>
        <authorList>
            <person name="Badouin H."/>
            <person name="Gouzy J."/>
            <person name="Grassa C.J."/>
            <person name="Murat F."/>
            <person name="Staton S.E."/>
            <person name="Cottret L."/>
            <person name="Lelandais-Briere C."/>
            <person name="Owens G.L."/>
            <person name="Carrere S."/>
            <person name="Mayjonade B."/>
            <person name="Legrand L."/>
            <person name="Gill N."/>
            <person name="Kane N.C."/>
            <person name="Bowers J.E."/>
            <person name="Hubner S."/>
            <person name="Bellec A."/>
            <person name="Berard A."/>
            <person name="Berges H."/>
            <person name="Blanchet N."/>
            <person name="Boniface M.C."/>
            <person name="Brunel D."/>
            <person name="Catrice O."/>
            <person name="Chaidir N."/>
            <person name="Claudel C."/>
            <person name="Donnadieu C."/>
            <person name="Faraut T."/>
            <person name="Fievet G."/>
            <person name="Helmstetter N."/>
            <person name="King M."/>
            <person name="Knapp S.J."/>
            <person name="Lai Z."/>
            <person name="Le Paslier M.C."/>
            <person name="Lippi Y."/>
            <person name="Lorenzon L."/>
            <person name="Mandel J.R."/>
            <person name="Marage G."/>
            <person name="Marchand G."/>
            <person name="Marquand E."/>
            <person name="Bret-Mestries E."/>
            <person name="Morien E."/>
            <person name="Nambeesan S."/>
            <person name="Nguyen T."/>
            <person name="Pegot-Espagnet P."/>
            <person name="Pouilly N."/>
            <person name="Raftis F."/>
            <person name="Sallet E."/>
            <person name="Schiex T."/>
            <person name="Thomas J."/>
            <person name="Vandecasteele C."/>
            <person name="Vares D."/>
            <person name="Vear F."/>
            <person name="Vautrin S."/>
            <person name="Crespi M."/>
            <person name="Mangin B."/>
            <person name="Burke J.M."/>
            <person name="Salse J."/>
            <person name="Munos S."/>
            <person name="Vincourt P."/>
            <person name="Rieseberg L.H."/>
            <person name="Langlade N.B."/>
        </authorList>
    </citation>
    <scope>NUCLEOTIDE SEQUENCE [LARGE SCALE GENOMIC DNA]</scope>
    <source>
        <strain evidence="2">cv. SF193</strain>
    </source>
</reference>
<sequence>MPFTNNKKSNLDLSKALVNKSARWSSVWTLTTSISLFKQSRMKTWEQQLEAAMYSASHVDVATHVCFLHCHVTRRFPKN</sequence>
<name>A0A251TZL0_HELAN</name>
<proteinExistence type="predicted"/>
<gene>
    <name evidence="1" type="ORF">HannXRQ_Chr09g0269121</name>
</gene>
<protein>
    <submittedName>
        <fullName evidence="1">Uncharacterized protein</fullName>
    </submittedName>
</protein>
<dbReference type="AlphaFoldDB" id="A0A251TZL0"/>